<organism evidence="1 2">
    <name type="scientific">Effrenium voratum</name>
    <dbReference type="NCBI Taxonomy" id="2562239"/>
    <lineage>
        <taxon>Eukaryota</taxon>
        <taxon>Sar</taxon>
        <taxon>Alveolata</taxon>
        <taxon>Dinophyceae</taxon>
        <taxon>Suessiales</taxon>
        <taxon>Symbiodiniaceae</taxon>
        <taxon>Effrenium</taxon>
    </lineage>
</organism>
<dbReference type="InterPro" id="IPR029063">
    <property type="entry name" value="SAM-dependent_MTases_sf"/>
</dbReference>
<dbReference type="Gene3D" id="3.40.50.150">
    <property type="entry name" value="Vaccinia Virus protein VP39"/>
    <property type="match status" value="1"/>
</dbReference>
<evidence type="ECO:0000313" key="1">
    <source>
        <dbReference type="EMBL" id="CAJ1379483.1"/>
    </source>
</evidence>
<dbReference type="Pfam" id="PF13578">
    <property type="entry name" value="Methyltransf_24"/>
    <property type="match status" value="1"/>
</dbReference>
<dbReference type="EMBL" id="CAUJNA010000635">
    <property type="protein sequence ID" value="CAJ1379483.1"/>
    <property type="molecule type" value="Genomic_DNA"/>
</dbReference>
<dbReference type="Proteomes" id="UP001178507">
    <property type="component" value="Unassembled WGS sequence"/>
</dbReference>
<dbReference type="SUPFAM" id="SSF53335">
    <property type="entry name" value="S-adenosyl-L-methionine-dependent methyltransferases"/>
    <property type="match status" value="1"/>
</dbReference>
<evidence type="ECO:0008006" key="3">
    <source>
        <dbReference type="Google" id="ProtNLM"/>
    </source>
</evidence>
<protein>
    <recommendedName>
        <fullName evidence="3">Class I SAM-dependent methyltransferase</fullName>
    </recommendedName>
</protein>
<gene>
    <name evidence="1" type="ORF">EVOR1521_LOCUS7716</name>
</gene>
<dbReference type="PANTHER" id="PTHR37909:SF1">
    <property type="entry name" value="S-ADENOSYL-L-METHIONINE-DEPENDENT METHYLTRANSFERASES SUPERFAMILY PROTEIN"/>
    <property type="match status" value="1"/>
</dbReference>
<reference evidence="1" key="1">
    <citation type="submission" date="2023-08" db="EMBL/GenBank/DDBJ databases">
        <authorList>
            <person name="Chen Y."/>
            <person name="Shah S."/>
            <person name="Dougan E. K."/>
            <person name="Thang M."/>
            <person name="Chan C."/>
        </authorList>
    </citation>
    <scope>NUCLEOTIDE SEQUENCE</scope>
</reference>
<evidence type="ECO:0000313" key="2">
    <source>
        <dbReference type="Proteomes" id="UP001178507"/>
    </source>
</evidence>
<sequence length="343" mass="39259">MELGLDCLASSPLKTSFYNDLGRLFARLPWISLRHPLPYYDRSTFLDFAQSLPTWVSWLFELWYFYDNIFLPMFREQQAWGSYLAPLFRLPPWAVPRGTDRRQRVVENLIQMLAERRAPTKVAMAEVGVFMGDTSASVLTKRLPVSTVHLVDPWDTNEIFQAVAQEKRQEITGAEARKHVEQRFGGLGTVHCFDGPAGAHRPYQGEALAPERRWSHTCGEDWPGSPQVGIHAAASVDASRRIVAASLDLVFVDGAHDYESVLQDLKAWWPKLRAGGIMAGHDFSMSFPGLMRAVLEFVSMLPTRTEVYLDTDYSFWFFKPDFQHTPGSFWWRRLEGRRVRAKG</sequence>
<dbReference type="PANTHER" id="PTHR37909">
    <property type="entry name" value="S-ADENOSYL-L-METHIONINE-DEPENDENT METHYLTRANSFERASES SUPERFAMILY PROTEIN"/>
    <property type="match status" value="1"/>
</dbReference>
<comment type="caution">
    <text evidence="1">The sequence shown here is derived from an EMBL/GenBank/DDBJ whole genome shotgun (WGS) entry which is preliminary data.</text>
</comment>
<proteinExistence type="predicted"/>
<name>A0AA36I1T5_9DINO</name>
<dbReference type="AlphaFoldDB" id="A0AA36I1T5"/>
<accession>A0AA36I1T5</accession>
<keyword evidence="2" id="KW-1185">Reference proteome</keyword>